<proteinExistence type="predicted"/>
<dbReference type="HOGENOM" id="CLU_025996_25_4_0"/>
<dbReference type="AlphaFoldDB" id="F7YWU0"/>
<dbReference type="Proteomes" id="UP000006804">
    <property type="component" value="Chromosome"/>
</dbReference>
<dbReference type="RefSeq" id="WP_013931563.1">
    <property type="nucleotide sequence ID" value="NC_015707.1"/>
</dbReference>
<evidence type="ECO:0000256" key="1">
    <source>
        <dbReference type="ARBA" id="ARBA00022676"/>
    </source>
</evidence>
<dbReference type="PATRIC" id="fig|688269.3.peg.248"/>
<protein>
    <submittedName>
        <fullName evidence="5">Glycosyl transferase family 2</fullName>
    </submittedName>
</protein>
<keyword evidence="6" id="KW-1185">Reference proteome</keyword>
<feature type="domain" description="Glycosyltransferase 2-like" evidence="4">
    <location>
        <begin position="6"/>
        <end position="171"/>
    </location>
</feature>
<dbReference type="InterPro" id="IPR001173">
    <property type="entry name" value="Glyco_trans_2-like"/>
</dbReference>
<dbReference type="Gene3D" id="3.90.550.10">
    <property type="entry name" value="Spore Coat Polysaccharide Biosynthesis Protein SpsA, Chain A"/>
    <property type="match status" value="1"/>
</dbReference>
<evidence type="ECO:0000256" key="3">
    <source>
        <dbReference type="SAM" id="Phobius"/>
    </source>
</evidence>
<reference evidence="5 6" key="1">
    <citation type="submission" date="2010-11" db="EMBL/GenBank/DDBJ databases">
        <title>The complete genome of Thermotoga thermarum DSM 5069.</title>
        <authorList>
            <consortium name="US DOE Joint Genome Institute (JGI-PGF)"/>
            <person name="Lucas S."/>
            <person name="Copeland A."/>
            <person name="Lapidus A."/>
            <person name="Bruce D."/>
            <person name="Goodwin L."/>
            <person name="Pitluck S."/>
            <person name="Kyrpides N."/>
            <person name="Mavromatis K."/>
            <person name="Ivanova N."/>
            <person name="Zeytun A."/>
            <person name="Brettin T."/>
            <person name="Detter J.C."/>
            <person name="Tapia R."/>
            <person name="Han C."/>
            <person name="Land M."/>
            <person name="Hauser L."/>
            <person name="Markowitz V."/>
            <person name="Cheng J.-F."/>
            <person name="Hugenholtz P."/>
            <person name="Woyke T."/>
            <person name="Wu D."/>
            <person name="Spring S."/>
            <person name="Schroeder M."/>
            <person name="Brambilla E."/>
            <person name="Klenk H.-P."/>
            <person name="Eisen J.A."/>
        </authorList>
    </citation>
    <scope>NUCLEOTIDE SEQUENCE [LARGE SCALE GENOMIC DNA]</scope>
    <source>
        <strain evidence="5 6">DSM 5069</strain>
    </source>
</reference>
<dbReference type="eggNOG" id="COG1215">
    <property type="taxonomic scope" value="Bacteria"/>
</dbReference>
<dbReference type="CDD" id="cd00761">
    <property type="entry name" value="Glyco_tranf_GTA_type"/>
    <property type="match status" value="1"/>
</dbReference>
<keyword evidence="3" id="KW-1133">Transmembrane helix</keyword>
<name>F7YWU0_9THEM</name>
<keyword evidence="3" id="KW-0472">Membrane</keyword>
<dbReference type="PANTHER" id="PTHR22916">
    <property type="entry name" value="GLYCOSYLTRANSFERASE"/>
    <property type="match status" value="1"/>
</dbReference>
<dbReference type="InterPro" id="IPR029044">
    <property type="entry name" value="Nucleotide-diphossugar_trans"/>
</dbReference>
<dbReference type="SUPFAM" id="SSF53448">
    <property type="entry name" value="Nucleotide-diphospho-sugar transferases"/>
    <property type="match status" value="1"/>
</dbReference>
<organism evidence="5 6">
    <name type="scientific">Pseudothermotoga thermarum DSM 5069</name>
    <dbReference type="NCBI Taxonomy" id="688269"/>
    <lineage>
        <taxon>Bacteria</taxon>
        <taxon>Thermotogati</taxon>
        <taxon>Thermotogota</taxon>
        <taxon>Thermotogae</taxon>
        <taxon>Thermotogales</taxon>
        <taxon>Thermotogaceae</taxon>
        <taxon>Pseudothermotoga</taxon>
    </lineage>
</organism>
<evidence type="ECO:0000256" key="2">
    <source>
        <dbReference type="ARBA" id="ARBA00022679"/>
    </source>
</evidence>
<evidence type="ECO:0000313" key="5">
    <source>
        <dbReference type="EMBL" id="AEH50340.1"/>
    </source>
</evidence>
<feature type="transmembrane region" description="Helical" evidence="3">
    <location>
        <begin position="245"/>
        <end position="262"/>
    </location>
</feature>
<evidence type="ECO:0000259" key="4">
    <source>
        <dbReference type="Pfam" id="PF00535"/>
    </source>
</evidence>
<dbReference type="Pfam" id="PF00535">
    <property type="entry name" value="Glycos_transf_2"/>
    <property type="match status" value="1"/>
</dbReference>
<dbReference type="KEGG" id="tta:Theth_0240"/>
<dbReference type="GO" id="GO:0016757">
    <property type="term" value="F:glycosyltransferase activity"/>
    <property type="evidence" value="ECO:0007669"/>
    <property type="project" value="UniProtKB-KW"/>
</dbReference>
<dbReference type="EMBL" id="CP002351">
    <property type="protein sequence ID" value="AEH50340.1"/>
    <property type="molecule type" value="Genomic_DNA"/>
</dbReference>
<dbReference type="OrthoDB" id="9785185at2"/>
<keyword evidence="1" id="KW-0328">Glycosyltransferase</keyword>
<dbReference type="STRING" id="688269.Theth_0240"/>
<evidence type="ECO:0000313" key="6">
    <source>
        <dbReference type="Proteomes" id="UP000006804"/>
    </source>
</evidence>
<sequence length="293" mass="34328">MKPLVSIVVPVFNTEKYLKKCVDSLLNQTYKNIEVLLVNDGSTDNSGKICDEYALIDPRVRVFHIQNSGAGVARNVGIKNAKGEYITFVDSDDWVSEKYIETLLGLILKEDADISMCGYVKTSLEDVPNKRYKEKVYVYTNLEALRQIYWINFGGFLVVWNKLFKRSLFDDVEFPAMRLFEDNAIIPMLFYKANKVVVTTQKLYFYRIRPDSITRKKFDARAVSDIFRSFEIRAQFFKKINLNRMIGWNVFACLVTCFYVYFKANFEGKKILFKKMKFILDEAKQAKKNFFQR</sequence>
<accession>F7YWU0</accession>
<keyword evidence="3" id="KW-0812">Transmembrane</keyword>
<dbReference type="PANTHER" id="PTHR22916:SF51">
    <property type="entry name" value="GLYCOSYLTRANSFERASE EPSH-RELATED"/>
    <property type="match status" value="1"/>
</dbReference>
<keyword evidence="2 5" id="KW-0808">Transferase</keyword>
<gene>
    <name evidence="5" type="ORF">Theth_0240</name>
</gene>